<dbReference type="EMBL" id="VCLB01000012">
    <property type="protein sequence ID" value="TNB46154.1"/>
    <property type="molecule type" value="Genomic_DNA"/>
</dbReference>
<dbReference type="PROSITE" id="PS50932">
    <property type="entry name" value="HTH_LACI_2"/>
    <property type="match status" value="1"/>
</dbReference>
<feature type="compositionally biased region" description="Polar residues" evidence="4">
    <location>
        <begin position="21"/>
        <end position="33"/>
    </location>
</feature>
<dbReference type="GO" id="GO:0000976">
    <property type="term" value="F:transcription cis-regulatory region binding"/>
    <property type="evidence" value="ECO:0007669"/>
    <property type="project" value="TreeGrafter"/>
</dbReference>
<dbReference type="CDD" id="cd06267">
    <property type="entry name" value="PBP1_LacI_sugar_binding-like"/>
    <property type="match status" value="1"/>
</dbReference>
<evidence type="ECO:0000256" key="2">
    <source>
        <dbReference type="ARBA" id="ARBA00023125"/>
    </source>
</evidence>
<name>A0A5C4JM18_9HYPH</name>
<proteinExistence type="predicted"/>
<evidence type="ECO:0000256" key="3">
    <source>
        <dbReference type="ARBA" id="ARBA00023163"/>
    </source>
</evidence>
<dbReference type="InterPro" id="IPR000843">
    <property type="entry name" value="HTH_LacI"/>
</dbReference>
<keyword evidence="3" id="KW-0804">Transcription</keyword>
<dbReference type="Pfam" id="PF13377">
    <property type="entry name" value="Peripla_BP_3"/>
    <property type="match status" value="1"/>
</dbReference>
<dbReference type="SUPFAM" id="SSF47413">
    <property type="entry name" value="lambda repressor-like DNA-binding domains"/>
    <property type="match status" value="1"/>
</dbReference>
<dbReference type="Gene3D" id="1.10.260.40">
    <property type="entry name" value="lambda repressor-like DNA-binding domains"/>
    <property type="match status" value="1"/>
</dbReference>
<reference evidence="6 7" key="2">
    <citation type="submission" date="2019-06" db="EMBL/GenBank/DDBJ databases">
        <title>Martelella lutilitoris sp. nov., isolated from a tidal mudflat.</title>
        <authorList>
            <person name="Kim Y.-J."/>
        </authorList>
    </citation>
    <scope>NUCLEOTIDE SEQUENCE [LARGE SCALE GENOMIC DNA]</scope>
    <source>
        <strain evidence="6 7">GH2-6</strain>
    </source>
</reference>
<dbReference type="InterPro" id="IPR046335">
    <property type="entry name" value="LacI/GalR-like_sensor"/>
</dbReference>
<organism evidence="6 7">
    <name type="scientific">Martelella lutilitoris</name>
    <dbReference type="NCBI Taxonomy" id="2583532"/>
    <lineage>
        <taxon>Bacteria</taxon>
        <taxon>Pseudomonadati</taxon>
        <taxon>Pseudomonadota</taxon>
        <taxon>Alphaproteobacteria</taxon>
        <taxon>Hyphomicrobiales</taxon>
        <taxon>Aurantimonadaceae</taxon>
        <taxon>Martelella</taxon>
    </lineage>
</organism>
<keyword evidence="1" id="KW-0805">Transcription regulation</keyword>
<gene>
    <name evidence="6" type="ORF">FF124_19830</name>
</gene>
<reference evidence="6 7" key="1">
    <citation type="submission" date="2019-05" db="EMBL/GenBank/DDBJ databases">
        <authorList>
            <person name="Lee S.D."/>
        </authorList>
    </citation>
    <scope>NUCLEOTIDE SEQUENCE [LARGE SCALE GENOMIC DNA]</scope>
    <source>
        <strain evidence="6 7">GH2-6</strain>
    </source>
</reference>
<dbReference type="PANTHER" id="PTHR30146">
    <property type="entry name" value="LACI-RELATED TRANSCRIPTIONAL REPRESSOR"/>
    <property type="match status" value="1"/>
</dbReference>
<dbReference type="SUPFAM" id="SSF53822">
    <property type="entry name" value="Periplasmic binding protein-like I"/>
    <property type="match status" value="1"/>
</dbReference>
<feature type="domain" description="HTH lacI-type" evidence="5">
    <location>
        <begin position="32"/>
        <end position="88"/>
    </location>
</feature>
<dbReference type="SMART" id="SM00354">
    <property type="entry name" value="HTH_LACI"/>
    <property type="match status" value="1"/>
</dbReference>
<dbReference type="InterPro" id="IPR028082">
    <property type="entry name" value="Peripla_BP_I"/>
</dbReference>
<dbReference type="PROSITE" id="PS00356">
    <property type="entry name" value="HTH_LACI_1"/>
    <property type="match status" value="1"/>
</dbReference>
<dbReference type="AlphaFoldDB" id="A0A5C4JM18"/>
<evidence type="ECO:0000313" key="7">
    <source>
        <dbReference type="Proteomes" id="UP000307874"/>
    </source>
</evidence>
<dbReference type="Gene3D" id="3.40.50.2300">
    <property type="match status" value="2"/>
</dbReference>
<dbReference type="GO" id="GO:0003700">
    <property type="term" value="F:DNA-binding transcription factor activity"/>
    <property type="evidence" value="ECO:0007669"/>
    <property type="project" value="TreeGrafter"/>
</dbReference>
<accession>A0A5C4JM18</accession>
<protein>
    <submittedName>
        <fullName evidence="6">LacI family transcriptional regulator</fullName>
    </submittedName>
</protein>
<evidence type="ECO:0000256" key="4">
    <source>
        <dbReference type="SAM" id="MobiDB-lite"/>
    </source>
</evidence>
<dbReference type="InterPro" id="IPR010982">
    <property type="entry name" value="Lambda_DNA-bd_dom_sf"/>
</dbReference>
<dbReference type="PANTHER" id="PTHR30146:SF153">
    <property type="entry name" value="LACTOSE OPERON REPRESSOR"/>
    <property type="match status" value="1"/>
</dbReference>
<evidence type="ECO:0000313" key="6">
    <source>
        <dbReference type="EMBL" id="TNB46154.1"/>
    </source>
</evidence>
<keyword evidence="7" id="KW-1185">Reference proteome</keyword>
<dbReference type="Proteomes" id="UP000307874">
    <property type="component" value="Unassembled WGS sequence"/>
</dbReference>
<dbReference type="RefSeq" id="WP_138750213.1">
    <property type="nucleotide sequence ID" value="NZ_VCLB01000012.1"/>
</dbReference>
<evidence type="ECO:0000256" key="1">
    <source>
        <dbReference type="ARBA" id="ARBA00023015"/>
    </source>
</evidence>
<keyword evidence="2" id="KW-0238">DNA-binding</keyword>
<evidence type="ECO:0000259" key="5">
    <source>
        <dbReference type="PROSITE" id="PS50932"/>
    </source>
</evidence>
<dbReference type="OrthoDB" id="7325800at2"/>
<feature type="region of interest" description="Disordered" evidence="4">
    <location>
        <begin position="1"/>
        <end position="33"/>
    </location>
</feature>
<comment type="caution">
    <text evidence="6">The sequence shown here is derived from an EMBL/GenBank/DDBJ whole genome shotgun (WGS) entry which is preliminary data.</text>
</comment>
<dbReference type="Pfam" id="PF00356">
    <property type="entry name" value="LacI"/>
    <property type="match status" value="1"/>
</dbReference>
<sequence length="380" mass="40221">MSEAMEPAQPGKNPPMEDMSETGSAKPSRSSAKLTDVAAAAGVSVATASKALNNRRGVSRRNRDAVLRAAQMVGYLEYENQHPQTLPSTVTLLTYGRMVGNDAFYGDIIDGIVAEAAVQGVTVEVSILDEALSKRGERSWKALPKAAVLMGIDEPQLLEAMRQNGIPGVLVNGIDPSMNFPSVAPDYYFGGWAATRHLLELGHTEILHVTHVYRISIAQREIGFRDALEGAGITFDPARHLLDLGSTDMISMNAGPEIAKHIAGMEKPPTALFCVSDVVAMSAIQAIRDMGLSVPGDISVIGFDGLPIGAHAMPSLTTVGIDRRELGIAAVKLLAERASFPNSPAKRISIGVDLLPRQSTAPVRQADSEIGGAGVGHGRC</sequence>